<dbReference type="PROSITE" id="PS50893">
    <property type="entry name" value="ABC_TRANSPORTER_2"/>
    <property type="match status" value="1"/>
</dbReference>
<dbReference type="InterPro" id="IPR015854">
    <property type="entry name" value="ABC_transpr_LolD-like"/>
</dbReference>
<keyword evidence="6" id="KW-1185">Reference proteome</keyword>
<dbReference type="SMART" id="SM00382">
    <property type="entry name" value="AAA"/>
    <property type="match status" value="1"/>
</dbReference>
<dbReference type="SUPFAM" id="SSF52540">
    <property type="entry name" value="P-loop containing nucleoside triphosphate hydrolases"/>
    <property type="match status" value="1"/>
</dbReference>
<accession>A0A3G1L2T4</accession>
<reference evidence="5 6" key="1">
    <citation type="submission" date="2016-10" db="EMBL/GenBank/DDBJ databases">
        <title>Complete Genome Sequence of Peptococcaceae strain DCMF.</title>
        <authorList>
            <person name="Edwards R.J."/>
            <person name="Holland S.I."/>
            <person name="Deshpande N.P."/>
            <person name="Wong Y.K."/>
            <person name="Ertan H."/>
            <person name="Manefield M."/>
            <person name="Russell T.L."/>
            <person name="Lee M.J."/>
        </authorList>
    </citation>
    <scope>NUCLEOTIDE SEQUENCE [LARGE SCALE GENOMIC DNA]</scope>
    <source>
        <strain evidence="5 6">DCMF</strain>
    </source>
</reference>
<dbReference type="CDD" id="cd03255">
    <property type="entry name" value="ABC_MJ0796_LolCDE_FtsE"/>
    <property type="match status" value="1"/>
</dbReference>
<dbReference type="KEGG" id="fwa:DCMF_20505"/>
<evidence type="ECO:0000256" key="3">
    <source>
        <dbReference type="ARBA" id="ARBA00022840"/>
    </source>
</evidence>
<dbReference type="PROSITE" id="PS00211">
    <property type="entry name" value="ABC_TRANSPORTER_1"/>
    <property type="match status" value="1"/>
</dbReference>
<evidence type="ECO:0000259" key="4">
    <source>
        <dbReference type="PROSITE" id="PS50893"/>
    </source>
</evidence>
<dbReference type="Gene3D" id="3.40.50.300">
    <property type="entry name" value="P-loop containing nucleotide triphosphate hydrolases"/>
    <property type="match status" value="1"/>
</dbReference>
<proteinExistence type="predicted"/>
<dbReference type="GO" id="GO:0098796">
    <property type="term" value="C:membrane protein complex"/>
    <property type="evidence" value="ECO:0007669"/>
    <property type="project" value="UniProtKB-ARBA"/>
</dbReference>
<feature type="domain" description="ABC transporter" evidence="4">
    <location>
        <begin position="20"/>
        <end position="248"/>
    </location>
</feature>
<evidence type="ECO:0000313" key="5">
    <source>
        <dbReference type="EMBL" id="ATW28775.1"/>
    </source>
</evidence>
<dbReference type="GO" id="GO:0005886">
    <property type="term" value="C:plasma membrane"/>
    <property type="evidence" value="ECO:0007669"/>
    <property type="project" value="TreeGrafter"/>
</dbReference>
<dbReference type="FunFam" id="3.40.50.300:FF:000032">
    <property type="entry name" value="Export ABC transporter ATP-binding protein"/>
    <property type="match status" value="1"/>
</dbReference>
<dbReference type="GO" id="GO:0022857">
    <property type="term" value="F:transmembrane transporter activity"/>
    <property type="evidence" value="ECO:0007669"/>
    <property type="project" value="TreeGrafter"/>
</dbReference>
<dbReference type="PANTHER" id="PTHR24220">
    <property type="entry name" value="IMPORT ATP-BINDING PROTEIN"/>
    <property type="match status" value="1"/>
</dbReference>
<keyword evidence="3 5" id="KW-0067">ATP-binding</keyword>
<dbReference type="InterPro" id="IPR003593">
    <property type="entry name" value="AAA+_ATPase"/>
</dbReference>
<dbReference type="InterPro" id="IPR017871">
    <property type="entry name" value="ABC_transporter-like_CS"/>
</dbReference>
<dbReference type="Proteomes" id="UP000323521">
    <property type="component" value="Chromosome"/>
</dbReference>
<protein>
    <submittedName>
        <fullName evidence="5">Macrolide ABC transporter ATP-binding protein</fullName>
    </submittedName>
</protein>
<name>A0A3G1L2T4_FORW1</name>
<dbReference type="InterPro" id="IPR003439">
    <property type="entry name" value="ABC_transporter-like_ATP-bd"/>
</dbReference>
<sequence length="249" mass="27573">MTVEKRGLVMKETVQRETLIHLEEVTKTYQMGEVLVEALRGISIDIYKGELLVILGASGCGKSTILNILGGMDKVSSGKIVVNNRDLSRANEKELTNYRKDEIGFVFQFYNLVPDLTAGENIALAAELAHHPLSVDEVLQEVGLLHKKNHFPSQMSGGEQQRISIARAIIKRPRILLCDEPTGALDYQTGKSILVLLEKIARNSGNSVIIVTHNAAFGTMADRVLKMRSGRLIETINNPFPVPAEKIEW</sequence>
<evidence type="ECO:0000256" key="2">
    <source>
        <dbReference type="ARBA" id="ARBA00022741"/>
    </source>
</evidence>
<organism evidence="5 6">
    <name type="scientific">Formimonas warabiya</name>
    <dbReference type="NCBI Taxonomy" id="1761012"/>
    <lineage>
        <taxon>Bacteria</taxon>
        <taxon>Bacillati</taxon>
        <taxon>Bacillota</taxon>
        <taxon>Clostridia</taxon>
        <taxon>Eubacteriales</taxon>
        <taxon>Peptococcaceae</taxon>
        <taxon>Candidatus Formimonas</taxon>
    </lineage>
</organism>
<dbReference type="InterPro" id="IPR027417">
    <property type="entry name" value="P-loop_NTPase"/>
</dbReference>
<dbReference type="EMBL" id="CP017634">
    <property type="protein sequence ID" value="ATW28775.1"/>
    <property type="molecule type" value="Genomic_DNA"/>
</dbReference>
<gene>
    <name evidence="5" type="ORF">DCMF_20505</name>
</gene>
<evidence type="ECO:0000313" key="6">
    <source>
        <dbReference type="Proteomes" id="UP000323521"/>
    </source>
</evidence>
<keyword evidence="1" id="KW-0813">Transport</keyword>
<dbReference type="GO" id="GO:0016887">
    <property type="term" value="F:ATP hydrolysis activity"/>
    <property type="evidence" value="ECO:0007669"/>
    <property type="project" value="InterPro"/>
</dbReference>
<dbReference type="PANTHER" id="PTHR24220:SF686">
    <property type="entry name" value="BLL7988 PROTEIN"/>
    <property type="match status" value="1"/>
</dbReference>
<dbReference type="AlphaFoldDB" id="A0A3G1L2T4"/>
<dbReference type="InterPro" id="IPR017911">
    <property type="entry name" value="MacB-like_ATP-bd"/>
</dbReference>
<keyword evidence="2" id="KW-0547">Nucleotide-binding</keyword>
<evidence type="ECO:0000256" key="1">
    <source>
        <dbReference type="ARBA" id="ARBA00022448"/>
    </source>
</evidence>
<dbReference type="GO" id="GO:0005524">
    <property type="term" value="F:ATP binding"/>
    <property type="evidence" value="ECO:0007669"/>
    <property type="project" value="UniProtKB-KW"/>
</dbReference>
<dbReference type="Pfam" id="PF00005">
    <property type="entry name" value="ABC_tran"/>
    <property type="match status" value="1"/>
</dbReference>